<dbReference type="InterPro" id="IPR027417">
    <property type="entry name" value="P-loop_NTPase"/>
</dbReference>
<organism evidence="2 3">
    <name type="scientific">Pelagibacterium lacus</name>
    <dbReference type="NCBI Taxonomy" id="2282655"/>
    <lineage>
        <taxon>Bacteria</taxon>
        <taxon>Pseudomonadati</taxon>
        <taxon>Pseudomonadota</taxon>
        <taxon>Alphaproteobacteria</taxon>
        <taxon>Hyphomicrobiales</taxon>
        <taxon>Devosiaceae</taxon>
        <taxon>Pelagibacterium</taxon>
    </lineage>
</organism>
<sequence length="864" mass="93751">MVATFAVMQSTSYYTRQSALSYYANEETTGVWLRGHETLGIAAGDAVKPEDFDRLCAGLDAHGNMLVKSSTIGPRMLGVDVTCSAPKAISVEFAFGNPKKRAVLAECEHEANEALISLVEREIALARRGHGGVRKERAKFVAAVFTHSETRPEAHADGTIMPDPQRHHHICFPNIAQRADGSWGGIDSVGLRSWRNALGAIWRLELSSALQRRGYQIERDTEDDWKWSLAGIPKELCDLFSARRTSLEELLAQAGTTSTVAPALAAAINATERRQKLDLSLDELTQKWRQAAGAFGFEPDAVAAEIREVEVDLEEAGADLEIERAARIAPIPAVLTEHSATFSRRDLIAKTANALVGTHARLGEALATTDMMIATESVIELGETRDGKVYSTPEMVAAERALTELVIRATTTRVAGPDKAVVDQLLADGHLNAEQEKVVRAATGGTGLTLVQGGAGTGKSTTLNAVSSAWQAKGYTVLGAAIAWRAANTLATDLGIEARAIDAWLTSVEYGNEPFNGKTCLIVEVGGLQATRQALRLLQAVEQAGAVTIIVGDVHQLQPVGAGHAMRLIRETVGAVRIETVVRQNEAWARQVPGIFARGEARQALDAFVTRDQFHIHDGPRATIVAVAERWQQIRDTSPQNHTLVVAKTNAEVRALSAAIRNRLREHGAIIGPDASLEAADASGNRHTLRLATGDRIRFLRRNDELRVVNGTEARILEISTGPDGTPAITAEKDGERFTFSPADIADAKGRARLSHAYASTIFQSQGMTVDHALVLVSDRFDRHDAYVGSSRAREKTEFFLDGTTLDKELEQSGLPAAEADRAEARLAHLAERLSRRSLKTNALDIIAEKERVAVHRREFEHEL</sequence>
<keyword evidence="3" id="KW-1185">Reference proteome</keyword>
<feature type="domain" description="TrwC relaxase" evidence="1">
    <location>
        <begin position="9"/>
        <end position="293"/>
    </location>
</feature>
<proteinExistence type="predicted"/>
<evidence type="ECO:0000313" key="3">
    <source>
        <dbReference type="Proteomes" id="UP000253759"/>
    </source>
</evidence>
<evidence type="ECO:0000259" key="1">
    <source>
        <dbReference type="Pfam" id="PF08751"/>
    </source>
</evidence>
<dbReference type="Pfam" id="PF13604">
    <property type="entry name" value="AAA_30"/>
    <property type="match status" value="1"/>
</dbReference>
<dbReference type="AlphaFoldDB" id="A0A369W1P5"/>
<comment type="caution">
    <text evidence="2">The sequence shown here is derived from an EMBL/GenBank/DDBJ whole genome shotgun (WGS) entry which is preliminary data.</text>
</comment>
<gene>
    <name evidence="2" type="ORF">DVH29_14850</name>
</gene>
<dbReference type="CDD" id="cd18809">
    <property type="entry name" value="SF1_C_RecD"/>
    <property type="match status" value="1"/>
</dbReference>
<name>A0A369W1P5_9HYPH</name>
<dbReference type="NCBIfam" id="NF041492">
    <property type="entry name" value="MobF"/>
    <property type="match status" value="1"/>
</dbReference>
<dbReference type="EMBL" id="QQNH01000034">
    <property type="protein sequence ID" value="RDE07805.1"/>
    <property type="molecule type" value="Genomic_DNA"/>
</dbReference>
<protein>
    <recommendedName>
        <fullName evidence="1">TrwC relaxase domain-containing protein</fullName>
    </recommendedName>
</protein>
<dbReference type="Proteomes" id="UP000253759">
    <property type="component" value="Unassembled WGS sequence"/>
</dbReference>
<dbReference type="SUPFAM" id="SSF55464">
    <property type="entry name" value="Origin of replication-binding domain, RBD-like"/>
    <property type="match status" value="1"/>
</dbReference>
<dbReference type="Gene3D" id="3.40.50.300">
    <property type="entry name" value="P-loop containing nucleotide triphosphate hydrolases"/>
    <property type="match status" value="2"/>
</dbReference>
<dbReference type="Pfam" id="PF08751">
    <property type="entry name" value="TrwC"/>
    <property type="match status" value="1"/>
</dbReference>
<dbReference type="OrthoDB" id="1826980at2"/>
<dbReference type="Gene3D" id="2.30.30.940">
    <property type="match status" value="1"/>
</dbReference>
<reference evidence="3" key="1">
    <citation type="submission" date="2018-07" db="EMBL/GenBank/DDBJ databases">
        <authorList>
            <person name="Liu B.-T."/>
            <person name="Du Z."/>
        </authorList>
    </citation>
    <scope>NUCLEOTIDE SEQUENCE [LARGE SCALE GENOMIC DNA]</scope>
    <source>
        <strain evidence="3">XYN52</strain>
    </source>
</reference>
<dbReference type="RefSeq" id="WP_114646975.1">
    <property type="nucleotide sequence ID" value="NZ_QQNH01000034.1"/>
</dbReference>
<evidence type="ECO:0000313" key="2">
    <source>
        <dbReference type="EMBL" id="RDE07805.1"/>
    </source>
</evidence>
<dbReference type="InterPro" id="IPR014862">
    <property type="entry name" value="TrwC"/>
</dbReference>
<accession>A0A369W1P5</accession>
<dbReference type="SUPFAM" id="SSF52540">
    <property type="entry name" value="P-loop containing nucleoside triphosphate hydrolases"/>
    <property type="match status" value="2"/>
</dbReference>